<accession>A0ABT9ZSL7</accession>
<comment type="caution">
    <text evidence="1">The sequence shown here is derived from an EMBL/GenBank/DDBJ whole genome shotgun (WGS) entry which is preliminary data.</text>
</comment>
<organism evidence="1 2">
    <name type="scientific">Evansella vedderi</name>
    <dbReference type="NCBI Taxonomy" id="38282"/>
    <lineage>
        <taxon>Bacteria</taxon>
        <taxon>Bacillati</taxon>
        <taxon>Bacillota</taxon>
        <taxon>Bacilli</taxon>
        <taxon>Bacillales</taxon>
        <taxon>Bacillaceae</taxon>
        <taxon>Evansella</taxon>
    </lineage>
</organism>
<evidence type="ECO:0000313" key="1">
    <source>
        <dbReference type="EMBL" id="MDQ0254219.1"/>
    </source>
</evidence>
<reference evidence="1 2" key="1">
    <citation type="submission" date="2023-07" db="EMBL/GenBank/DDBJ databases">
        <title>Genomic Encyclopedia of Type Strains, Phase IV (KMG-IV): sequencing the most valuable type-strain genomes for metagenomic binning, comparative biology and taxonomic classification.</title>
        <authorList>
            <person name="Goeker M."/>
        </authorList>
    </citation>
    <scope>NUCLEOTIDE SEQUENCE [LARGE SCALE GENOMIC DNA]</scope>
    <source>
        <strain evidence="1 2">DSM 9768</strain>
    </source>
</reference>
<evidence type="ECO:0000313" key="2">
    <source>
        <dbReference type="Proteomes" id="UP001230005"/>
    </source>
</evidence>
<proteinExistence type="predicted"/>
<dbReference type="Proteomes" id="UP001230005">
    <property type="component" value="Unassembled WGS sequence"/>
</dbReference>
<sequence>MAKSSTYLCGVLIGGTIAGTAVLLSSPNSSQRFREEISLCKDVMIDNFQGLKRDLQELVYIGEELKEKALSFINDKLPDLVSRIKQFSEEIQPHLYEMKGYLLYLQQIVIDLKNRIQNWDK</sequence>
<name>A0ABT9ZSL7_9BACI</name>
<dbReference type="EMBL" id="JAUSUG010000005">
    <property type="protein sequence ID" value="MDQ0254219.1"/>
    <property type="molecule type" value="Genomic_DNA"/>
</dbReference>
<gene>
    <name evidence="1" type="ORF">J2S74_001594</name>
</gene>
<protein>
    <submittedName>
        <fullName evidence="1">Gas vesicle protein</fullName>
    </submittedName>
</protein>
<dbReference type="RefSeq" id="WP_307323867.1">
    <property type="nucleotide sequence ID" value="NZ_JAUSUG010000005.1"/>
</dbReference>
<keyword evidence="2" id="KW-1185">Reference proteome</keyword>